<feature type="compositionally biased region" description="Basic residues" evidence="1">
    <location>
        <begin position="125"/>
        <end position="142"/>
    </location>
</feature>
<reference evidence="2 3" key="1">
    <citation type="journal article" date="2014" name="Genome Announc.">
        <title>Draft genome sequence of Sclerotinia borealis, a psychrophilic plant pathogenic fungus.</title>
        <authorList>
            <person name="Mardanov A.V."/>
            <person name="Beletsky A.V."/>
            <person name="Kadnikov V.V."/>
            <person name="Ignatov A.N."/>
            <person name="Ravin N.V."/>
        </authorList>
    </citation>
    <scope>NUCLEOTIDE SEQUENCE [LARGE SCALE GENOMIC DNA]</scope>
    <source>
        <strain evidence="3">F-4157</strain>
    </source>
</reference>
<dbReference type="AlphaFoldDB" id="W9C1V0"/>
<name>W9C1V0_SCLBF</name>
<accession>W9C1V0</accession>
<organism evidence="2 3">
    <name type="scientific">Sclerotinia borealis (strain F-4128)</name>
    <dbReference type="NCBI Taxonomy" id="1432307"/>
    <lineage>
        <taxon>Eukaryota</taxon>
        <taxon>Fungi</taxon>
        <taxon>Dikarya</taxon>
        <taxon>Ascomycota</taxon>
        <taxon>Pezizomycotina</taxon>
        <taxon>Leotiomycetes</taxon>
        <taxon>Helotiales</taxon>
        <taxon>Sclerotiniaceae</taxon>
        <taxon>Sclerotinia</taxon>
    </lineage>
</organism>
<sequence>MDFIRDMQQTLRNMSISQSKPQTIIAAREAAIHLGGCSAYIAIICKAFACCPKYTHRYLQFIDPVLVGLFLWTLCHAYQKLKQIMDDWKREETQKARVTKSQFVVKQDEVEVEKVNENTECRNGGKSKRKNHRGRVKAKKAKGKVEGVGSASSATSGEF</sequence>
<gene>
    <name evidence="2" type="ORF">SBOR_9763</name>
</gene>
<evidence type="ECO:0000313" key="2">
    <source>
        <dbReference type="EMBL" id="ESZ89851.1"/>
    </source>
</evidence>
<comment type="caution">
    <text evidence="2">The sequence shown here is derived from an EMBL/GenBank/DDBJ whole genome shotgun (WGS) entry which is preliminary data.</text>
</comment>
<feature type="region of interest" description="Disordered" evidence="1">
    <location>
        <begin position="118"/>
        <end position="159"/>
    </location>
</feature>
<evidence type="ECO:0000313" key="3">
    <source>
        <dbReference type="Proteomes" id="UP000019487"/>
    </source>
</evidence>
<evidence type="ECO:0000256" key="1">
    <source>
        <dbReference type="SAM" id="MobiDB-lite"/>
    </source>
</evidence>
<dbReference type="OrthoDB" id="3532411at2759"/>
<dbReference type="HOGENOM" id="CLU_1959227_0_0_1"/>
<keyword evidence="3" id="KW-1185">Reference proteome</keyword>
<dbReference type="Proteomes" id="UP000019487">
    <property type="component" value="Unassembled WGS sequence"/>
</dbReference>
<dbReference type="EMBL" id="AYSA01000754">
    <property type="protein sequence ID" value="ESZ89851.1"/>
    <property type="molecule type" value="Genomic_DNA"/>
</dbReference>
<protein>
    <submittedName>
        <fullName evidence="2">Uncharacterized protein</fullName>
    </submittedName>
</protein>
<proteinExistence type="predicted"/>